<sequence length="83" mass="8479">MGLASVLKPLAAIGCFVVAFAMVILLGPPGIVAAAVFGAVVWAVWRATTYSSESTTPERTNCPSCGARNDVSAEVCGYCGDPL</sequence>
<dbReference type="InterPro" id="IPR059113">
    <property type="entry name" value="Znf_ribbon"/>
</dbReference>
<evidence type="ECO:0000256" key="1">
    <source>
        <dbReference type="SAM" id="Phobius"/>
    </source>
</evidence>
<evidence type="ECO:0000313" key="3">
    <source>
        <dbReference type="EMBL" id="SDM37574.1"/>
    </source>
</evidence>
<keyword evidence="1" id="KW-0812">Transmembrane</keyword>
<feature type="domain" description="Putative zinc-ribbon" evidence="2">
    <location>
        <begin position="60"/>
        <end position="83"/>
    </location>
</feature>
<reference evidence="4" key="1">
    <citation type="submission" date="2016-10" db="EMBL/GenBank/DDBJ databases">
        <authorList>
            <person name="Varghese N."/>
            <person name="Submissions S."/>
        </authorList>
    </citation>
    <scope>NUCLEOTIDE SEQUENCE [LARGE SCALE GENOMIC DNA]</scope>
    <source>
        <strain evidence="4">CGMCC 1.10119</strain>
    </source>
</reference>
<dbReference type="AlphaFoldDB" id="A0A1G9SQD3"/>
<evidence type="ECO:0000259" key="2">
    <source>
        <dbReference type="Pfam" id="PF13248"/>
    </source>
</evidence>
<dbReference type="Proteomes" id="UP000199451">
    <property type="component" value="Unassembled WGS sequence"/>
</dbReference>
<dbReference type="Pfam" id="PF13248">
    <property type="entry name" value="Zn_ribbon_3"/>
    <property type="match status" value="1"/>
</dbReference>
<protein>
    <submittedName>
        <fullName evidence="3">Zinc-ribbon domain-containing protein</fullName>
    </submittedName>
</protein>
<organism evidence="3 4">
    <name type="scientific">Halogranum gelatinilyticum</name>
    <dbReference type="NCBI Taxonomy" id="660521"/>
    <lineage>
        <taxon>Archaea</taxon>
        <taxon>Methanobacteriati</taxon>
        <taxon>Methanobacteriota</taxon>
        <taxon>Stenosarchaea group</taxon>
        <taxon>Halobacteria</taxon>
        <taxon>Halobacteriales</taxon>
        <taxon>Haloferacaceae</taxon>
    </lineage>
</organism>
<proteinExistence type="predicted"/>
<keyword evidence="1" id="KW-0472">Membrane</keyword>
<name>A0A1G9SQD3_9EURY</name>
<gene>
    <name evidence="3" type="ORF">SAMN04487949_1451</name>
</gene>
<feature type="transmembrane region" description="Helical" evidence="1">
    <location>
        <begin position="12"/>
        <end position="45"/>
    </location>
</feature>
<keyword evidence="4" id="KW-1185">Reference proteome</keyword>
<accession>A0A1G9SQD3</accession>
<dbReference type="OrthoDB" id="351346at2157"/>
<dbReference type="STRING" id="660521.SAMN04487949_1451"/>
<dbReference type="EMBL" id="FNHL01000002">
    <property type="protein sequence ID" value="SDM37574.1"/>
    <property type="molecule type" value="Genomic_DNA"/>
</dbReference>
<evidence type="ECO:0000313" key="4">
    <source>
        <dbReference type="Proteomes" id="UP000199451"/>
    </source>
</evidence>
<keyword evidence="1" id="KW-1133">Transmembrane helix</keyword>
<dbReference type="RefSeq" id="WP_089695821.1">
    <property type="nucleotide sequence ID" value="NZ_FNHL01000002.1"/>
</dbReference>